<keyword evidence="4" id="KW-0997">Cell inner membrane</keyword>
<dbReference type="EMBL" id="CP049863">
    <property type="protein sequence ID" value="QIK64908.1"/>
    <property type="molecule type" value="Genomic_DNA"/>
</dbReference>
<evidence type="ECO:0000313" key="11">
    <source>
        <dbReference type="Proteomes" id="UP000502677"/>
    </source>
</evidence>
<dbReference type="InterPro" id="IPR035906">
    <property type="entry name" value="MetI-like_sf"/>
</dbReference>
<feature type="transmembrane region" description="Helical" evidence="8">
    <location>
        <begin position="152"/>
        <end position="185"/>
    </location>
</feature>
<evidence type="ECO:0000313" key="10">
    <source>
        <dbReference type="EMBL" id="QIK64908.1"/>
    </source>
</evidence>
<feature type="transmembrane region" description="Helical" evidence="8">
    <location>
        <begin position="361"/>
        <end position="380"/>
    </location>
</feature>
<keyword evidence="2 8" id="KW-0813">Transport</keyword>
<dbReference type="SUPFAM" id="SSF161098">
    <property type="entry name" value="MetI-like"/>
    <property type="match status" value="2"/>
</dbReference>
<feature type="transmembrane region" description="Helical" evidence="8">
    <location>
        <begin position="316"/>
        <end position="341"/>
    </location>
</feature>
<evidence type="ECO:0000256" key="6">
    <source>
        <dbReference type="ARBA" id="ARBA00022989"/>
    </source>
</evidence>
<organism evidence="10 11">
    <name type="scientific">Leucobacter viscericola</name>
    <dbReference type="NCBI Taxonomy" id="2714935"/>
    <lineage>
        <taxon>Bacteria</taxon>
        <taxon>Bacillati</taxon>
        <taxon>Actinomycetota</taxon>
        <taxon>Actinomycetes</taxon>
        <taxon>Micrococcales</taxon>
        <taxon>Microbacteriaceae</taxon>
        <taxon>Leucobacter</taxon>
    </lineage>
</organism>
<evidence type="ECO:0000256" key="1">
    <source>
        <dbReference type="ARBA" id="ARBA00004429"/>
    </source>
</evidence>
<feature type="domain" description="ABC transmembrane type-1" evidence="9">
    <location>
        <begin position="33"/>
        <end position="231"/>
    </location>
</feature>
<keyword evidence="6 8" id="KW-1133">Transmembrane helix</keyword>
<dbReference type="PANTHER" id="PTHR43357:SF4">
    <property type="entry name" value="INNER MEMBRANE ABC TRANSPORTER PERMEASE PROTEIN YDCV"/>
    <property type="match status" value="1"/>
</dbReference>
<dbReference type="KEGG" id="lvi:G7068_14645"/>
<keyword evidence="11" id="KW-1185">Reference proteome</keyword>
<gene>
    <name evidence="10" type="ORF">G7068_14645</name>
</gene>
<dbReference type="PANTHER" id="PTHR43357">
    <property type="entry name" value="INNER MEMBRANE ABC TRANSPORTER PERMEASE PROTEIN YDCV"/>
    <property type="match status" value="1"/>
</dbReference>
<accession>A0A6G7XKK4</accession>
<keyword evidence="7 8" id="KW-0472">Membrane</keyword>
<feature type="transmembrane region" description="Helical" evidence="8">
    <location>
        <begin position="205"/>
        <end position="227"/>
    </location>
</feature>
<feature type="transmembrane region" description="Helical" evidence="8">
    <location>
        <begin position="107"/>
        <end position="131"/>
    </location>
</feature>
<dbReference type="GO" id="GO:0055085">
    <property type="term" value="P:transmembrane transport"/>
    <property type="evidence" value="ECO:0007669"/>
    <property type="project" value="InterPro"/>
</dbReference>
<evidence type="ECO:0000259" key="9">
    <source>
        <dbReference type="PROSITE" id="PS50928"/>
    </source>
</evidence>
<evidence type="ECO:0000256" key="4">
    <source>
        <dbReference type="ARBA" id="ARBA00022519"/>
    </source>
</evidence>
<dbReference type="InterPro" id="IPR000515">
    <property type="entry name" value="MetI-like"/>
</dbReference>
<evidence type="ECO:0000256" key="7">
    <source>
        <dbReference type="ARBA" id="ARBA00023136"/>
    </source>
</evidence>
<name>A0A6G7XKK4_9MICO</name>
<dbReference type="AlphaFoldDB" id="A0A6G7XKK4"/>
<dbReference type="CDD" id="cd06261">
    <property type="entry name" value="TM_PBP2"/>
    <property type="match status" value="2"/>
</dbReference>
<evidence type="ECO:0000256" key="2">
    <source>
        <dbReference type="ARBA" id="ARBA00022448"/>
    </source>
</evidence>
<evidence type="ECO:0000256" key="5">
    <source>
        <dbReference type="ARBA" id="ARBA00022692"/>
    </source>
</evidence>
<dbReference type="Proteomes" id="UP000502677">
    <property type="component" value="Chromosome"/>
</dbReference>
<evidence type="ECO:0000256" key="3">
    <source>
        <dbReference type="ARBA" id="ARBA00022475"/>
    </source>
</evidence>
<feature type="domain" description="ABC transmembrane type-1" evidence="9">
    <location>
        <begin position="316"/>
        <end position="517"/>
    </location>
</feature>
<feature type="transmembrane region" description="Helical" evidence="8">
    <location>
        <begin position="71"/>
        <end position="95"/>
    </location>
</feature>
<keyword evidence="3" id="KW-1003">Cell membrane</keyword>
<reference evidence="10 11" key="1">
    <citation type="submission" date="2020-03" db="EMBL/GenBank/DDBJ databases">
        <title>Leucobacter sp. nov., isolated from beetles.</title>
        <authorList>
            <person name="Hyun D.-W."/>
            <person name="Bae J.-W."/>
        </authorList>
    </citation>
    <scope>NUCLEOTIDE SEQUENCE [LARGE SCALE GENOMIC DNA]</scope>
    <source>
        <strain evidence="10 11">HDW9C</strain>
    </source>
</reference>
<dbReference type="Pfam" id="PF00528">
    <property type="entry name" value="BPD_transp_1"/>
    <property type="match status" value="1"/>
</dbReference>
<feature type="transmembrane region" description="Helical" evidence="8">
    <location>
        <begin position="37"/>
        <end position="59"/>
    </location>
</feature>
<dbReference type="Gene3D" id="1.10.3720.10">
    <property type="entry name" value="MetI-like"/>
    <property type="match status" value="2"/>
</dbReference>
<comment type="subcellular location">
    <subcellularLocation>
        <location evidence="1">Cell inner membrane</location>
        <topology evidence="1">Multi-pass membrane protein</topology>
    </subcellularLocation>
    <subcellularLocation>
        <location evidence="8">Cell membrane</location>
        <topology evidence="8">Multi-pass membrane protein</topology>
    </subcellularLocation>
</comment>
<comment type="similarity">
    <text evidence="8">Belongs to the binding-protein-dependent transport system permease family.</text>
</comment>
<dbReference type="PROSITE" id="PS50928">
    <property type="entry name" value="ABC_TM1"/>
    <property type="match status" value="2"/>
</dbReference>
<dbReference type="GO" id="GO:0005886">
    <property type="term" value="C:plasma membrane"/>
    <property type="evidence" value="ECO:0007669"/>
    <property type="project" value="UniProtKB-SubCell"/>
</dbReference>
<keyword evidence="5 8" id="KW-0812">Transmembrane</keyword>
<protein>
    <submittedName>
        <fullName evidence="10">Iron ABC transporter permease</fullName>
    </submittedName>
</protein>
<feature type="transmembrane region" description="Helical" evidence="8">
    <location>
        <begin position="259"/>
        <end position="281"/>
    </location>
</feature>
<feature type="transmembrane region" description="Helical" evidence="8">
    <location>
        <begin position="392"/>
        <end position="414"/>
    </location>
</feature>
<feature type="transmembrane region" description="Helical" evidence="8">
    <location>
        <begin position="493"/>
        <end position="517"/>
    </location>
</feature>
<proteinExistence type="inferred from homology"/>
<feature type="transmembrane region" description="Helical" evidence="8">
    <location>
        <begin position="450"/>
        <end position="473"/>
    </location>
</feature>
<evidence type="ECO:0000256" key="8">
    <source>
        <dbReference type="RuleBase" id="RU363032"/>
    </source>
</evidence>
<sequence length="533" mass="55883">MVSLVATGLTNDGQLDLSGIPEVFGDARTWQVIGQTILQAVGSTVISLLLGLPAAYVLYRLDFPGRAFLRGFLTVPFVLPTVVVGTAFTALLGPGGPLEWLGLDRSFVAIIIALAFFNVTVVARTVGGFWARLDDSAAMAARVMGAGRVRAWLTVTFPALVPALASAAALVFLFSSTSFGIVLILGGREFANVETEIYRLTVQFLDLRSAAVLSLAQFVIVGLALTVSARLRSSGERAVELRAEAPQGQREKRPGIADLPALVMFGATVLILHALPILTLLGRSLRAADGSWSFGNYAALFSSADLPIEGTVLESIWLSLRISCVAAAIAMFLGVLIALVLSRRPGSDVLRRGMSLFDGLVMLPLGVSAVTLGFGLLLTMNKPLGIGFDLRTSVALIPIAQALVALPLVVRTLLPVLRSIDQRLRFAATSLGASPLAVLRTIDLPMVGRSAGLALGFAFAASLGEFGATSFLVRPGEQTLPVVIAQLIGHQAPGSYGAGLAGAVVLGALTAAVMLVADRLRADRIGSEFRGEF</sequence>